<feature type="transmembrane region" description="Helical" evidence="2">
    <location>
        <begin position="119"/>
        <end position="140"/>
    </location>
</feature>
<feature type="transmembrane region" description="Helical" evidence="2">
    <location>
        <begin position="178"/>
        <end position="201"/>
    </location>
</feature>
<sequence length="310" mass="34116">MGDRNPRAMASQETLASLQQIDPSPIDSPYYEDEKPFPDPDSASPPAQGALPRSSTLGLSGGGHGAVYYLTRLQRYSSYVFAAYTTAHITNTALIPLLTRSVPVSENYLLLTRPYYQSFPFEHLLITLPLATHVLSGLALRIRRRNQNLARYGGGNLPIATRLQQRWRIWPPVSWESASGYMLVPLVGAHVFVNRLIPWWYEGGSSSVGLEFVSHGFAKHPFVAWTGYLALLGVGTGHIVWGAARWLGLTPVGKDKKAKRRWWAVNGAWAVTAAVWIMGGLGVVGRGGKAEGWIAKGFDELYAKIPFVDL</sequence>
<feature type="compositionally biased region" description="Polar residues" evidence="1">
    <location>
        <begin position="11"/>
        <end position="22"/>
    </location>
</feature>
<keyword evidence="2" id="KW-0812">Transmembrane</keyword>
<organism evidence="4 5">
    <name type="scientific">Coleophoma crateriformis</name>
    <dbReference type="NCBI Taxonomy" id="565419"/>
    <lineage>
        <taxon>Eukaryota</taxon>
        <taxon>Fungi</taxon>
        <taxon>Dikarya</taxon>
        <taxon>Ascomycota</taxon>
        <taxon>Pezizomycotina</taxon>
        <taxon>Leotiomycetes</taxon>
        <taxon>Helotiales</taxon>
        <taxon>Dermateaceae</taxon>
        <taxon>Coleophoma</taxon>
    </lineage>
</organism>
<evidence type="ECO:0000313" key="5">
    <source>
        <dbReference type="Proteomes" id="UP000256328"/>
    </source>
</evidence>
<feature type="domain" description="Mitochondrial adapter protein MCP1 transmembrane" evidence="3">
    <location>
        <begin position="185"/>
        <end position="288"/>
    </location>
</feature>
<dbReference type="InterPro" id="IPR012472">
    <property type="entry name" value="MCP1_TM"/>
</dbReference>
<evidence type="ECO:0000256" key="1">
    <source>
        <dbReference type="SAM" id="MobiDB-lite"/>
    </source>
</evidence>
<dbReference type="Pfam" id="PF07950">
    <property type="entry name" value="MCP1_TM"/>
    <property type="match status" value="1"/>
</dbReference>
<dbReference type="InterPro" id="IPR039960">
    <property type="entry name" value="MCP1"/>
</dbReference>
<keyword evidence="2" id="KW-1133">Transmembrane helix</keyword>
<dbReference type="GO" id="GO:0007005">
    <property type="term" value="P:mitochondrion organization"/>
    <property type="evidence" value="ECO:0007669"/>
    <property type="project" value="TreeGrafter"/>
</dbReference>
<evidence type="ECO:0000259" key="3">
    <source>
        <dbReference type="Pfam" id="PF07950"/>
    </source>
</evidence>
<dbReference type="AlphaFoldDB" id="A0A3D8QYC6"/>
<keyword evidence="5" id="KW-1185">Reference proteome</keyword>
<reference evidence="4 5" key="1">
    <citation type="journal article" date="2018" name="IMA Fungus">
        <title>IMA Genome-F 9: Draft genome sequence of Annulohypoxylon stygium, Aspergillus mulundensis, Berkeleyomyces basicola (syn. Thielaviopsis basicola), Ceratocystis smalleyi, two Cercospora beticola strains, Coleophoma cylindrospora, Fusarium fracticaudum, Phialophora cf. hyalina, and Morchella septimelata.</title>
        <authorList>
            <person name="Wingfield B.D."/>
            <person name="Bills G.F."/>
            <person name="Dong Y."/>
            <person name="Huang W."/>
            <person name="Nel W.J."/>
            <person name="Swalarsk-Parry B.S."/>
            <person name="Vaghefi N."/>
            <person name="Wilken P.M."/>
            <person name="An Z."/>
            <person name="de Beer Z.W."/>
            <person name="De Vos L."/>
            <person name="Chen L."/>
            <person name="Duong T.A."/>
            <person name="Gao Y."/>
            <person name="Hammerbacher A."/>
            <person name="Kikkert J.R."/>
            <person name="Li Y."/>
            <person name="Li H."/>
            <person name="Li K."/>
            <person name="Li Q."/>
            <person name="Liu X."/>
            <person name="Ma X."/>
            <person name="Naidoo K."/>
            <person name="Pethybridge S.J."/>
            <person name="Sun J."/>
            <person name="Steenkamp E.T."/>
            <person name="van der Nest M.A."/>
            <person name="van Wyk S."/>
            <person name="Wingfield M.J."/>
            <person name="Xiong C."/>
            <person name="Yue Q."/>
            <person name="Zhang X."/>
        </authorList>
    </citation>
    <scope>NUCLEOTIDE SEQUENCE [LARGE SCALE GENOMIC DNA]</scope>
    <source>
        <strain evidence="4 5">BP5796</strain>
    </source>
</reference>
<dbReference type="GO" id="GO:0055088">
    <property type="term" value="P:lipid homeostasis"/>
    <property type="evidence" value="ECO:0007669"/>
    <property type="project" value="InterPro"/>
</dbReference>
<proteinExistence type="predicted"/>
<feature type="transmembrane region" description="Helical" evidence="2">
    <location>
        <begin position="221"/>
        <end position="241"/>
    </location>
</feature>
<dbReference type="Proteomes" id="UP000256328">
    <property type="component" value="Unassembled WGS sequence"/>
</dbReference>
<dbReference type="PANTHER" id="PTHR38409">
    <property type="entry name" value="MDM10-COMPLEMENTING PROTEIN 1"/>
    <property type="match status" value="1"/>
</dbReference>
<feature type="compositionally biased region" description="Low complexity" evidence="1">
    <location>
        <begin position="40"/>
        <end position="56"/>
    </location>
</feature>
<comment type="caution">
    <text evidence="4">The sequence shown here is derived from an EMBL/GenBank/DDBJ whole genome shotgun (WGS) entry which is preliminary data.</text>
</comment>
<name>A0A3D8QYC6_9HELO</name>
<keyword evidence="2" id="KW-0472">Membrane</keyword>
<evidence type="ECO:0000256" key="2">
    <source>
        <dbReference type="SAM" id="Phobius"/>
    </source>
</evidence>
<feature type="transmembrane region" description="Helical" evidence="2">
    <location>
        <begin position="79"/>
        <end position="99"/>
    </location>
</feature>
<accession>A0A3D8QYC6</accession>
<dbReference type="OrthoDB" id="10259513at2759"/>
<evidence type="ECO:0000313" key="4">
    <source>
        <dbReference type="EMBL" id="RDW66789.1"/>
    </source>
</evidence>
<feature type="transmembrane region" description="Helical" evidence="2">
    <location>
        <begin position="262"/>
        <end position="284"/>
    </location>
</feature>
<dbReference type="GO" id="GO:0005741">
    <property type="term" value="C:mitochondrial outer membrane"/>
    <property type="evidence" value="ECO:0007669"/>
    <property type="project" value="TreeGrafter"/>
</dbReference>
<gene>
    <name evidence="4" type="ORF">BP5796_09538</name>
</gene>
<feature type="region of interest" description="Disordered" evidence="1">
    <location>
        <begin position="1"/>
        <end position="56"/>
    </location>
</feature>
<protein>
    <recommendedName>
        <fullName evidence="3">Mitochondrial adapter protein MCP1 transmembrane domain-containing protein</fullName>
    </recommendedName>
</protein>
<dbReference type="EMBL" id="PDLN01000014">
    <property type="protein sequence ID" value="RDW66789.1"/>
    <property type="molecule type" value="Genomic_DNA"/>
</dbReference>
<dbReference type="PANTHER" id="PTHR38409:SF1">
    <property type="entry name" value="MITOCHONDRIAL ADAPTER PROTEIN MCP1"/>
    <property type="match status" value="1"/>
</dbReference>